<dbReference type="Gene3D" id="3.40.250.10">
    <property type="entry name" value="Rhodanese-like domain"/>
    <property type="match status" value="3"/>
</dbReference>
<keyword evidence="4 7" id="KW-0378">Hydrolase</keyword>
<evidence type="ECO:0000256" key="1">
    <source>
        <dbReference type="ARBA" id="ARBA00011065"/>
    </source>
</evidence>
<feature type="compositionally biased region" description="Basic and acidic residues" evidence="8">
    <location>
        <begin position="193"/>
        <end position="203"/>
    </location>
</feature>
<evidence type="ECO:0000256" key="6">
    <source>
        <dbReference type="ARBA" id="ARBA00023306"/>
    </source>
</evidence>
<keyword evidence="6 7" id="KW-0131">Cell cycle</keyword>
<dbReference type="GO" id="GO:0000086">
    <property type="term" value="P:G2/M transition of mitotic cell cycle"/>
    <property type="evidence" value="ECO:0007669"/>
    <property type="project" value="TreeGrafter"/>
</dbReference>
<dbReference type="GO" id="GO:0051301">
    <property type="term" value="P:cell division"/>
    <property type="evidence" value="ECO:0007669"/>
    <property type="project" value="UniProtKB-UniRule"/>
</dbReference>
<feature type="region of interest" description="Disordered" evidence="8">
    <location>
        <begin position="163"/>
        <end position="233"/>
    </location>
</feature>
<dbReference type="InterPro" id="IPR001763">
    <property type="entry name" value="Rhodanese-like_dom"/>
</dbReference>
<dbReference type="Pfam" id="PF06617">
    <property type="entry name" value="M-inducer_phosp"/>
    <property type="match status" value="1"/>
</dbReference>
<accession>A0AAN8LHK4</accession>
<evidence type="ECO:0000256" key="5">
    <source>
        <dbReference type="ARBA" id="ARBA00022912"/>
    </source>
</evidence>
<keyword evidence="3 7" id="KW-0498">Mitosis</keyword>
<protein>
    <recommendedName>
        <fullName evidence="7">M-phase inducer phosphatase</fullName>
        <ecNumber evidence="7">3.1.3.48</ecNumber>
    </recommendedName>
</protein>
<feature type="domain" description="Rhodanese" evidence="9">
    <location>
        <begin position="592"/>
        <end position="647"/>
    </location>
</feature>
<dbReference type="InterPro" id="IPR000751">
    <property type="entry name" value="MPI_Phosphatase"/>
</dbReference>
<evidence type="ECO:0000256" key="7">
    <source>
        <dbReference type="RuleBase" id="RU368028"/>
    </source>
</evidence>
<sequence length="689" mass="78504">MDFGNVTNDFSPITTRLTSRSDRISGLSSLSLPDMMASPFIKKNLFSPGPTTVLSPVTNLALNMNNLAGLGSQQCDTPKRKRVPLLKIPSFASDCSSDAGLGMDSPSPMDPIHVEETFEKAILQSGRVVNEKMPIRRINSLPLQLLDFSPALKGPVQESQDQHFYGDFGRLGPAKDAATSSGHSGHGGQGNKENQEEGFEFKKPSKAMSPCRMRSFHSGGGQNKDDARWPSSAPALMLSPSQRLSSLDDRSPMFLHRCSLDDDDGFLDVLDDCEQCDMPMGMSSLLTAPLVRDGNAAGDDTPVVGCRPRGLFRSPSMPSQVGRVPLKRPQDQNTPVRVKRRRSLAETRVFRAPHPALSKSFCNHTEIEKLLDKELIGDFTKPFVLSTVQGKHQDLKYITPEMMVSALSGQLDHLVERIMVIDCRYPYEFDGGHIKGALNLHQEEQMERVPPAQPHRPLSPDRRVLLVFHCEFLLSERGPRMCRFVRERDRTMNEYPNLHYPELYILKGGYKKFFHHFQVCSEHHIQRSKSFCNHTEIEKLLDKELIGDFTKPFVLSTVQGKHQDLKYITPEMMVSALSGQLDHLWRGSWVLLVFHCEFSSERGPRMCRFVRERDRTMNEYPNLHYPELYILKGGYKEFFHHFQMQCEPQGYRSMDHQDFKEDLKNFRLKSRTWAGERSKRELYSRLKKL</sequence>
<evidence type="ECO:0000256" key="4">
    <source>
        <dbReference type="ARBA" id="ARBA00022801"/>
    </source>
</evidence>
<comment type="similarity">
    <text evidence="1 7">Belongs to the MPI phosphatase family.</text>
</comment>
<dbReference type="EC" id="3.1.3.48" evidence="7"/>
<organism evidence="10 11">
    <name type="scientific">Coregonus suidteri</name>
    <dbReference type="NCBI Taxonomy" id="861788"/>
    <lineage>
        <taxon>Eukaryota</taxon>
        <taxon>Metazoa</taxon>
        <taxon>Chordata</taxon>
        <taxon>Craniata</taxon>
        <taxon>Vertebrata</taxon>
        <taxon>Euteleostomi</taxon>
        <taxon>Actinopterygii</taxon>
        <taxon>Neopterygii</taxon>
        <taxon>Teleostei</taxon>
        <taxon>Protacanthopterygii</taxon>
        <taxon>Salmoniformes</taxon>
        <taxon>Salmonidae</taxon>
        <taxon>Coregoninae</taxon>
        <taxon>Coregonus</taxon>
    </lineage>
</organism>
<evidence type="ECO:0000256" key="2">
    <source>
        <dbReference type="ARBA" id="ARBA00022618"/>
    </source>
</evidence>
<dbReference type="GO" id="GO:0004725">
    <property type="term" value="F:protein tyrosine phosphatase activity"/>
    <property type="evidence" value="ECO:0007669"/>
    <property type="project" value="UniProtKB-UniRule"/>
</dbReference>
<keyword evidence="2 7" id="KW-0132">Cell division</keyword>
<dbReference type="GO" id="GO:0005737">
    <property type="term" value="C:cytoplasm"/>
    <property type="evidence" value="ECO:0007669"/>
    <property type="project" value="TreeGrafter"/>
</dbReference>
<evidence type="ECO:0000313" key="10">
    <source>
        <dbReference type="EMBL" id="KAK6306805.1"/>
    </source>
</evidence>
<comment type="catalytic activity">
    <reaction evidence="7">
        <text>O-phospho-L-tyrosyl-[protein] + H2O = L-tyrosyl-[protein] + phosphate</text>
        <dbReference type="Rhea" id="RHEA:10684"/>
        <dbReference type="Rhea" id="RHEA-COMP:10136"/>
        <dbReference type="Rhea" id="RHEA-COMP:20101"/>
        <dbReference type="ChEBI" id="CHEBI:15377"/>
        <dbReference type="ChEBI" id="CHEBI:43474"/>
        <dbReference type="ChEBI" id="CHEBI:46858"/>
        <dbReference type="ChEBI" id="CHEBI:61978"/>
        <dbReference type="EC" id="3.1.3.48"/>
    </reaction>
</comment>
<evidence type="ECO:0000256" key="3">
    <source>
        <dbReference type="ARBA" id="ARBA00022776"/>
    </source>
</evidence>
<dbReference type="GO" id="GO:0005634">
    <property type="term" value="C:nucleus"/>
    <property type="evidence" value="ECO:0007669"/>
    <property type="project" value="TreeGrafter"/>
</dbReference>
<evidence type="ECO:0000259" key="9">
    <source>
        <dbReference type="PROSITE" id="PS50206"/>
    </source>
</evidence>
<dbReference type="PANTHER" id="PTHR10828:SF76">
    <property type="entry name" value="M-PHASE INDUCER PHOSPHATASE"/>
    <property type="match status" value="1"/>
</dbReference>
<dbReference type="PROSITE" id="PS50206">
    <property type="entry name" value="RHODANESE_3"/>
    <property type="match status" value="2"/>
</dbReference>
<evidence type="ECO:0000313" key="11">
    <source>
        <dbReference type="Proteomes" id="UP001356427"/>
    </source>
</evidence>
<comment type="caution">
    <text evidence="10">The sequence shown here is derived from an EMBL/GenBank/DDBJ whole genome shotgun (WGS) entry which is preliminary data.</text>
</comment>
<gene>
    <name evidence="10" type="ORF">J4Q44_G00219530</name>
</gene>
<dbReference type="SMART" id="SM00450">
    <property type="entry name" value="RHOD"/>
    <property type="match status" value="1"/>
</dbReference>
<proteinExistence type="inferred from homology"/>
<dbReference type="PANTHER" id="PTHR10828">
    <property type="entry name" value="M-PHASE INDUCER PHOSPHATASE DUAL SPECIFICITY PHOSPHATASE CDC25"/>
    <property type="match status" value="1"/>
</dbReference>
<name>A0AAN8LHK4_9TELE</name>
<dbReference type="AlphaFoldDB" id="A0AAN8LHK4"/>
<keyword evidence="11" id="KW-1185">Reference proteome</keyword>
<dbReference type="Pfam" id="PF00581">
    <property type="entry name" value="Rhodanese"/>
    <property type="match status" value="1"/>
</dbReference>
<dbReference type="SUPFAM" id="SSF52821">
    <property type="entry name" value="Rhodanese/Cell cycle control phosphatase"/>
    <property type="match status" value="2"/>
</dbReference>
<dbReference type="GO" id="GO:0110032">
    <property type="term" value="P:positive regulation of G2/MI transition of meiotic cell cycle"/>
    <property type="evidence" value="ECO:0007669"/>
    <property type="project" value="TreeGrafter"/>
</dbReference>
<comment type="function">
    <text evidence="7">Tyrosine protein phosphatase which functions as a dosage-dependent inducer of mitotic progression.</text>
</comment>
<reference evidence="10 11" key="1">
    <citation type="submission" date="2021-04" db="EMBL/GenBank/DDBJ databases">
        <authorList>
            <person name="De Guttry C."/>
            <person name="Zahm M."/>
            <person name="Klopp C."/>
            <person name="Cabau C."/>
            <person name="Louis A."/>
            <person name="Berthelot C."/>
            <person name="Parey E."/>
            <person name="Roest Crollius H."/>
            <person name="Montfort J."/>
            <person name="Robinson-Rechavi M."/>
            <person name="Bucao C."/>
            <person name="Bouchez O."/>
            <person name="Gislard M."/>
            <person name="Lluch J."/>
            <person name="Milhes M."/>
            <person name="Lampietro C."/>
            <person name="Lopez Roques C."/>
            <person name="Donnadieu C."/>
            <person name="Braasch I."/>
            <person name="Desvignes T."/>
            <person name="Postlethwait J."/>
            <person name="Bobe J."/>
            <person name="Wedekind C."/>
            <person name="Guiguen Y."/>
        </authorList>
    </citation>
    <scope>NUCLEOTIDE SEQUENCE [LARGE SCALE GENOMIC DNA]</scope>
    <source>
        <strain evidence="10">Cs_M1</strain>
        <tissue evidence="10">Blood</tissue>
    </source>
</reference>
<evidence type="ECO:0000256" key="8">
    <source>
        <dbReference type="SAM" id="MobiDB-lite"/>
    </source>
</evidence>
<feature type="region of interest" description="Disordered" evidence="8">
    <location>
        <begin position="314"/>
        <end position="334"/>
    </location>
</feature>
<keyword evidence="5 7" id="KW-0904">Protein phosphatase</keyword>
<feature type="domain" description="Rhodanese" evidence="9">
    <location>
        <begin position="414"/>
        <end position="522"/>
    </location>
</feature>
<dbReference type="PRINTS" id="PR00716">
    <property type="entry name" value="MPIPHPHTASE"/>
</dbReference>
<dbReference type="CDD" id="cd01530">
    <property type="entry name" value="Cdc25"/>
    <property type="match status" value="1"/>
</dbReference>
<dbReference type="GO" id="GO:0010971">
    <property type="term" value="P:positive regulation of G2/M transition of mitotic cell cycle"/>
    <property type="evidence" value="ECO:0007669"/>
    <property type="project" value="TreeGrafter"/>
</dbReference>
<dbReference type="InterPro" id="IPR036873">
    <property type="entry name" value="Rhodanese-like_dom_sf"/>
</dbReference>
<dbReference type="EMBL" id="JAGTTL010000020">
    <property type="protein sequence ID" value="KAK6306805.1"/>
    <property type="molecule type" value="Genomic_DNA"/>
</dbReference>
<dbReference type="Proteomes" id="UP001356427">
    <property type="component" value="Unassembled WGS sequence"/>
</dbReference>